<keyword evidence="3 6" id="KW-1133">Transmembrane helix</keyword>
<dbReference type="GO" id="GO:0032541">
    <property type="term" value="C:cortical endoplasmic reticulum"/>
    <property type="evidence" value="ECO:0007669"/>
    <property type="project" value="TreeGrafter"/>
</dbReference>
<feature type="domain" description="Anoctamin transmembrane" evidence="7">
    <location>
        <begin position="167"/>
        <end position="717"/>
    </location>
</feature>
<dbReference type="OrthoDB" id="296386at2759"/>
<feature type="transmembrane region" description="Helical" evidence="6">
    <location>
        <begin position="175"/>
        <end position="195"/>
    </location>
</feature>
<protein>
    <submittedName>
        <fullName evidence="9">DUF590-domain-containing protein</fullName>
    </submittedName>
</protein>
<feature type="transmembrane region" description="Helical" evidence="6">
    <location>
        <begin position="264"/>
        <end position="288"/>
    </location>
</feature>
<sequence length="795" mass="88290">MTNAHPDVDLVISFKTSKSASISKQQTREESRKAEQQYKRLIQTLTYAGLKAVGRRGEALGHLLVFVVCPSGHVRELVKRERHSDFLSGLPVTPVTNPIPLSPAERLRLVYSYISSSPTDGGLGISPDAPEWDLVESIFPLHDRDFNEQWIRAWTPRYIASVQLERIRDQFGDSLALYFAFLASYTKSLVFPATLGLLSHFFLPPYAPTYSTLICLWSIIFVEWWRIHERKLSIRFGTRGSFKVEKRRVQYKPGMSWWVRELRVLASIPVIIFFAGILSAILTGIFIFEAFVTQLYEGPGKKLITFSPTLLFVIFVPRVLAIYHAIAVKLTNWENHAHKSTYAASLTLKTFALSAIVAYLGLGLSAFVYVPFGEGVMRWVQAWLFGSATTGHGFAATLRDMLNGTVTTDGQVSFGGEKVSQSALWDANPTAVQAKLNSERLRDQMFAYTVTNQAVNTFMEVGLPFVLRRVEAFRKKKTHTKTPSTASVISSGGSDTSNGAKKRVVFEDEKERGGMAERAFLDKVREEAALPEYDLFADYSEMVIQFGYVVLWSTIWPLAAVMAFLNNLLELRSDAFKMTVHNRRPIPTRTDSIGPWLDALMFLTWLGALTNSALVYLFSPELLPNAAASVVNATLTKMGTAAAAAATATTESETTLLVEGHLVSASASGGWGTDGASSPATLSATKELLLKAVLVSLVASHGFILLRACIRHIVEKVFWRDSGEVEERERKDREVKLQFLKGGGVKLTGEVTLERDTVGNENEAGEGQSEEVPDEMGFWEHDEGVEEIQRISKEA</sequence>
<accession>A0A9P5Z4Y7</accession>
<proteinExistence type="predicted"/>
<feature type="transmembrane region" description="Helical" evidence="6">
    <location>
        <begin position="308"/>
        <end position="330"/>
    </location>
</feature>
<dbReference type="InterPro" id="IPR049456">
    <property type="entry name" value="Anoctamin_N_fung"/>
</dbReference>
<evidence type="ECO:0000256" key="5">
    <source>
        <dbReference type="SAM" id="MobiDB-lite"/>
    </source>
</evidence>
<comment type="caution">
    <text evidence="9">The sequence shown here is derived from an EMBL/GenBank/DDBJ whole genome shotgun (WGS) entry which is preliminary data.</text>
</comment>
<name>A0A9P5Z4Y7_9AGAR</name>
<reference evidence="9" key="1">
    <citation type="submission" date="2020-11" db="EMBL/GenBank/DDBJ databases">
        <authorList>
            <consortium name="DOE Joint Genome Institute"/>
            <person name="Ahrendt S."/>
            <person name="Riley R."/>
            <person name="Andreopoulos W."/>
            <person name="Labutti K."/>
            <person name="Pangilinan J."/>
            <person name="Ruiz-Duenas F.J."/>
            <person name="Barrasa J.M."/>
            <person name="Sanchez-Garcia M."/>
            <person name="Camarero S."/>
            <person name="Miyauchi S."/>
            <person name="Serrano A."/>
            <person name="Linde D."/>
            <person name="Babiker R."/>
            <person name="Drula E."/>
            <person name="Ayuso-Fernandez I."/>
            <person name="Pacheco R."/>
            <person name="Padilla G."/>
            <person name="Ferreira P."/>
            <person name="Barriuso J."/>
            <person name="Kellner H."/>
            <person name="Castanera R."/>
            <person name="Alfaro M."/>
            <person name="Ramirez L."/>
            <person name="Pisabarro A.G."/>
            <person name="Kuo A."/>
            <person name="Tritt A."/>
            <person name="Lipzen A."/>
            <person name="He G."/>
            <person name="Yan M."/>
            <person name="Ng V."/>
            <person name="Cullen D."/>
            <person name="Martin F."/>
            <person name="Rosso M.-N."/>
            <person name="Henrissat B."/>
            <person name="Hibbett D."/>
            <person name="Martinez A.T."/>
            <person name="Grigoriev I.V."/>
        </authorList>
    </citation>
    <scope>NUCLEOTIDE SEQUENCE</scope>
    <source>
        <strain evidence="9">CIRM-BRFM 674</strain>
    </source>
</reference>
<evidence type="ECO:0000259" key="7">
    <source>
        <dbReference type="Pfam" id="PF04547"/>
    </source>
</evidence>
<evidence type="ECO:0000259" key="8">
    <source>
        <dbReference type="Pfam" id="PF20877"/>
    </source>
</evidence>
<keyword evidence="4 6" id="KW-0472">Membrane</keyword>
<evidence type="ECO:0000256" key="2">
    <source>
        <dbReference type="ARBA" id="ARBA00022692"/>
    </source>
</evidence>
<dbReference type="AlphaFoldDB" id="A0A9P5Z4Y7"/>
<evidence type="ECO:0000256" key="1">
    <source>
        <dbReference type="ARBA" id="ARBA00004141"/>
    </source>
</evidence>
<feature type="domain" description="Anoctamin alpha-beta plait" evidence="8">
    <location>
        <begin position="7"/>
        <end position="135"/>
    </location>
</feature>
<evidence type="ECO:0000313" key="9">
    <source>
        <dbReference type="EMBL" id="KAF9480330.1"/>
    </source>
</evidence>
<dbReference type="InterPro" id="IPR007632">
    <property type="entry name" value="Anoctamin"/>
</dbReference>
<dbReference type="GO" id="GO:0016020">
    <property type="term" value="C:membrane"/>
    <property type="evidence" value="ECO:0007669"/>
    <property type="project" value="UniProtKB-SubCell"/>
</dbReference>
<evidence type="ECO:0000256" key="4">
    <source>
        <dbReference type="ARBA" id="ARBA00023136"/>
    </source>
</evidence>
<organism evidence="9 10">
    <name type="scientific">Pholiota conissans</name>
    <dbReference type="NCBI Taxonomy" id="109636"/>
    <lineage>
        <taxon>Eukaryota</taxon>
        <taxon>Fungi</taxon>
        <taxon>Dikarya</taxon>
        <taxon>Basidiomycota</taxon>
        <taxon>Agaricomycotina</taxon>
        <taxon>Agaricomycetes</taxon>
        <taxon>Agaricomycetidae</taxon>
        <taxon>Agaricales</taxon>
        <taxon>Agaricineae</taxon>
        <taxon>Strophariaceae</taxon>
        <taxon>Pholiota</taxon>
    </lineage>
</organism>
<dbReference type="EMBL" id="MU155196">
    <property type="protein sequence ID" value="KAF9480330.1"/>
    <property type="molecule type" value="Genomic_DNA"/>
</dbReference>
<dbReference type="InterPro" id="IPR049452">
    <property type="entry name" value="Anoctamin_TM"/>
</dbReference>
<comment type="subcellular location">
    <subcellularLocation>
        <location evidence="1">Membrane</location>
        <topology evidence="1">Multi-pass membrane protein</topology>
    </subcellularLocation>
</comment>
<dbReference type="GO" id="GO:0005254">
    <property type="term" value="F:chloride channel activity"/>
    <property type="evidence" value="ECO:0007669"/>
    <property type="project" value="TreeGrafter"/>
</dbReference>
<dbReference type="Proteomes" id="UP000807469">
    <property type="component" value="Unassembled WGS sequence"/>
</dbReference>
<dbReference type="PANTHER" id="PTHR12308:SF73">
    <property type="entry name" value="ANOCTAMIN"/>
    <property type="match status" value="1"/>
</dbReference>
<feature type="transmembrane region" description="Helical" evidence="6">
    <location>
        <begin position="351"/>
        <end position="372"/>
    </location>
</feature>
<dbReference type="Pfam" id="PF20877">
    <property type="entry name" value="Anoctamin_N"/>
    <property type="match status" value="1"/>
</dbReference>
<gene>
    <name evidence="9" type="ORF">BDN70DRAFT_920586</name>
</gene>
<evidence type="ECO:0000256" key="6">
    <source>
        <dbReference type="SAM" id="Phobius"/>
    </source>
</evidence>
<keyword evidence="2 6" id="KW-0812">Transmembrane</keyword>
<keyword evidence="10" id="KW-1185">Reference proteome</keyword>
<evidence type="ECO:0000313" key="10">
    <source>
        <dbReference type="Proteomes" id="UP000807469"/>
    </source>
</evidence>
<feature type="transmembrane region" description="Helical" evidence="6">
    <location>
        <begin position="207"/>
        <end position="225"/>
    </location>
</feature>
<feature type="transmembrane region" description="Helical" evidence="6">
    <location>
        <begin position="546"/>
        <end position="569"/>
    </location>
</feature>
<dbReference type="Pfam" id="PF04547">
    <property type="entry name" value="Anoctamin"/>
    <property type="match status" value="1"/>
</dbReference>
<dbReference type="PANTHER" id="PTHR12308">
    <property type="entry name" value="ANOCTAMIN"/>
    <property type="match status" value="1"/>
</dbReference>
<feature type="region of interest" description="Disordered" evidence="5">
    <location>
        <begin position="756"/>
        <end position="775"/>
    </location>
</feature>
<evidence type="ECO:0000256" key="3">
    <source>
        <dbReference type="ARBA" id="ARBA00022989"/>
    </source>
</evidence>